<keyword evidence="3" id="KW-1185">Reference proteome</keyword>
<comment type="similarity">
    <text evidence="1">Belongs to the ROK (NagC/XylR) family.</text>
</comment>
<dbReference type="EMBL" id="BAABAL010000009">
    <property type="protein sequence ID" value="GAA4008675.1"/>
    <property type="molecule type" value="Genomic_DNA"/>
</dbReference>
<dbReference type="Proteomes" id="UP001501747">
    <property type="component" value="Unassembled WGS sequence"/>
</dbReference>
<dbReference type="PANTHER" id="PTHR18964:SF149">
    <property type="entry name" value="BIFUNCTIONAL UDP-N-ACETYLGLUCOSAMINE 2-EPIMERASE_N-ACETYLMANNOSAMINE KINASE"/>
    <property type="match status" value="1"/>
</dbReference>
<dbReference type="Gene3D" id="1.10.10.10">
    <property type="entry name" value="Winged helix-like DNA-binding domain superfamily/Winged helix DNA-binding domain"/>
    <property type="match status" value="1"/>
</dbReference>
<proteinExistence type="inferred from homology"/>
<dbReference type="Pfam" id="PF00480">
    <property type="entry name" value="ROK"/>
    <property type="match status" value="1"/>
</dbReference>
<protein>
    <submittedName>
        <fullName evidence="2">ROK family transcriptional regulator</fullName>
    </submittedName>
</protein>
<dbReference type="InterPro" id="IPR036388">
    <property type="entry name" value="WH-like_DNA-bd_sf"/>
</dbReference>
<dbReference type="SUPFAM" id="SSF46785">
    <property type="entry name" value="Winged helix' DNA-binding domain"/>
    <property type="match status" value="1"/>
</dbReference>
<accession>A0ABP7S9J8</accession>
<name>A0ABP7S9J8_9PSEU</name>
<dbReference type="SUPFAM" id="SSF53067">
    <property type="entry name" value="Actin-like ATPase domain"/>
    <property type="match status" value="1"/>
</dbReference>
<gene>
    <name evidence="2" type="ORF">GCM10022247_33610</name>
</gene>
<reference evidence="3" key="1">
    <citation type="journal article" date="2019" name="Int. J. Syst. Evol. Microbiol.">
        <title>The Global Catalogue of Microorganisms (GCM) 10K type strain sequencing project: providing services to taxonomists for standard genome sequencing and annotation.</title>
        <authorList>
            <consortium name="The Broad Institute Genomics Platform"/>
            <consortium name="The Broad Institute Genome Sequencing Center for Infectious Disease"/>
            <person name="Wu L."/>
            <person name="Ma J."/>
        </authorList>
    </citation>
    <scope>NUCLEOTIDE SEQUENCE [LARGE SCALE GENOMIC DNA]</scope>
    <source>
        <strain evidence="3">JCM 17342</strain>
    </source>
</reference>
<comment type="caution">
    <text evidence="2">The sequence shown here is derived from an EMBL/GenBank/DDBJ whole genome shotgun (WGS) entry which is preliminary data.</text>
</comment>
<evidence type="ECO:0000256" key="1">
    <source>
        <dbReference type="ARBA" id="ARBA00006479"/>
    </source>
</evidence>
<dbReference type="InterPro" id="IPR000600">
    <property type="entry name" value="ROK"/>
</dbReference>
<organism evidence="2 3">
    <name type="scientific">Allokutzneria multivorans</name>
    <dbReference type="NCBI Taxonomy" id="1142134"/>
    <lineage>
        <taxon>Bacteria</taxon>
        <taxon>Bacillati</taxon>
        <taxon>Actinomycetota</taxon>
        <taxon>Actinomycetes</taxon>
        <taxon>Pseudonocardiales</taxon>
        <taxon>Pseudonocardiaceae</taxon>
        <taxon>Allokutzneria</taxon>
    </lineage>
</organism>
<evidence type="ECO:0000313" key="3">
    <source>
        <dbReference type="Proteomes" id="UP001501747"/>
    </source>
</evidence>
<dbReference type="InterPro" id="IPR043129">
    <property type="entry name" value="ATPase_NBD"/>
</dbReference>
<dbReference type="PANTHER" id="PTHR18964">
    <property type="entry name" value="ROK (REPRESSOR, ORF, KINASE) FAMILY"/>
    <property type="match status" value="1"/>
</dbReference>
<sequence length="401" mass="41692">MVGMGCHNPPVDTSARPGRATALRMEGRLHVLRELHAGRIATRAELTTRLGLSRASALEITARLREAALVHEEAAPPDGRRGRPTTLLLPHPEGPLVCAVDIAHETWAVAVVELGGAVLARTTGHISSREADSVLNAVRHAVSGQLDEWGQRVRVLSVSVPGTVCGTRVVQASNLRWRDVDLSVLADLPVLAGNDATLSGLAESRRGAAVDADVALHLKIDVGLGGILVVNGAPMTGATGGGGEFGHLPFGDPRRRCLCGAHGCWDTEVDGRALARLAWQEDSAEPRAAAQRVLAAARSGDPAAARAVDSVARAFGRGVGGLVNALDPRLITVSGVATDLLAAAPESFDTAYRAGLIAFQRTSVPPVRASALGEDGSIIGAAETGFDHVLTESGITAWRAR</sequence>
<evidence type="ECO:0000313" key="2">
    <source>
        <dbReference type="EMBL" id="GAA4008675.1"/>
    </source>
</evidence>
<dbReference type="Gene3D" id="3.30.420.40">
    <property type="match status" value="2"/>
</dbReference>
<dbReference type="InterPro" id="IPR036390">
    <property type="entry name" value="WH_DNA-bd_sf"/>
</dbReference>